<sequence>MPCVAPITEGFPKKTMSRRSQVNKLVAVHTWVLRMARDASVLATKGPPPLKPLHPHPKQPSTCQHQ</sequence>
<dbReference type="AlphaFoldDB" id="A0AAD6QXI1"/>
<organism evidence="2 3">
    <name type="scientific">Populus alba x Populus x berolinensis</name>
    <dbReference type="NCBI Taxonomy" id="444605"/>
    <lineage>
        <taxon>Eukaryota</taxon>
        <taxon>Viridiplantae</taxon>
        <taxon>Streptophyta</taxon>
        <taxon>Embryophyta</taxon>
        <taxon>Tracheophyta</taxon>
        <taxon>Spermatophyta</taxon>
        <taxon>Magnoliopsida</taxon>
        <taxon>eudicotyledons</taxon>
        <taxon>Gunneridae</taxon>
        <taxon>Pentapetalae</taxon>
        <taxon>rosids</taxon>
        <taxon>fabids</taxon>
        <taxon>Malpighiales</taxon>
        <taxon>Salicaceae</taxon>
        <taxon>Saliceae</taxon>
        <taxon>Populus</taxon>
    </lineage>
</organism>
<accession>A0AAD6QXI1</accession>
<evidence type="ECO:0000313" key="2">
    <source>
        <dbReference type="EMBL" id="KAJ6998484.1"/>
    </source>
</evidence>
<evidence type="ECO:0000313" key="3">
    <source>
        <dbReference type="Proteomes" id="UP001164929"/>
    </source>
</evidence>
<proteinExistence type="predicted"/>
<evidence type="ECO:0000256" key="1">
    <source>
        <dbReference type="SAM" id="MobiDB-lite"/>
    </source>
</evidence>
<reference evidence="2" key="1">
    <citation type="journal article" date="2023" name="Mol. Ecol. Resour.">
        <title>Chromosome-level genome assembly of a triploid poplar Populus alba 'Berolinensis'.</title>
        <authorList>
            <person name="Chen S."/>
            <person name="Yu Y."/>
            <person name="Wang X."/>
            <person name="Wang S."/>
            <person name="Zhang T."/>
            <person name="Zhou Y."/>
            <person name="He R."/>
            <person name="Meng N."/>
            <person name="Wang Y."/>
            <person name="Liu W."/>
            <person name="Liu Z."/>
            <person name="Liu J."/>
            <person name="Guo Q."/>
            <person name="Huang H."/>
            <person name="Sederoff R.R."/>
            <person name="Wang G."/>
            <person name="Qu G."/>
            <person name="Chen S."/>
        </authorList>
    </citation>
    <scope>NUCLEOTIDE SEQUENCE</scope>
    <source>
        <strain evidence="2">SC-2020</strain>
    </source>
</reference>
<gene>
    <name evidence="2" type="ORF">NC653_014610</name>
</gene>
<dbReference type="EMBL" id="JAQIZT010000005">
    <property type="protein sequence ID" value="KAJ6998484.1"/>
    <property type="molecule type" value="Genomic_DNA"/>
</dbReference>
<comment type="caution">
    <text evidence="2">The sequence shown here is derived from an EMBL/GenBank/DDBJ whole genome shotgun (WGS) entry which is preliminary data.</text>
</comment>
<feature type="region of interest" description="Disordered" evidence="1">
    <location>
        <begin position="42"/>
        <end position="66"/>
    </location>
</feature>
<keyword evidence="3" id="KW-1185">Reference proteome</keyword>
<protein>
    <submittedName>
        <fullName evidence="2">Uncharacterized protein</fullName>
    </submittedName>
</protein>
<name>A0AAD6QXI1_9ROSI</name>
<dbReference type="Proteomes" id="UP001164929">
    <property type="component" value="Chromosome 5"/>
</dbReference>